<evidence type="ECO:0000256" key="1">
    <source>
        <dbReference type="SAM" id="Phobius"/>
    </source>
</evidence>
<evidence type="ECO:0000313" key="3">
    <source>
        <dbReference type="Proteomes" id="UP001461498"/>
    </source>
</evidence>
<name>A0AAW1D8N5_9HEMI</name>
<keyword evidence="1" id="KW-0472">Membrane</keyword>
<accession>A0AAW1D8N5</accession>
<reference evidence="2 3" key="1">
    <citation type="submission" date="2022-12" db="EMBL/GenBank/DDBJ databases">
        <title>Chromosome-level genome assembly of true bugs.</title>
        <authorList>
            <person name="Ma L."/>
            <person name="Li H."/>
        </authorList>
    </citation>
    <scope>NUCLEOTIDE SEQUENCE [LARGE SCALE GENOMIC DNA]</scope>
    <source>
        <strain evidence="2">Lab_2022b</strain>
    </source>
</reference>
<comment type="caution">
    <text evidence="2">The sequence shown here is derived from an EMBL/GenBank/DDBJ whole genome shotgun (WGS) entry which is preliminary data.</text>
</comment>
<proteinExistence type="predicted"/>
<keyword evidence="1" id="KW-1133">Transmembrane helix</keyword>
<dbReference type="EMBL" id="JAPXFL010000004">
    <property type="protein sequence ID" value="KAK9507366.1"/>
    <property type="molecule type" value="Genomic_DNA"/>
</dbReference>
<gene>
    <name evidence="2" type="ORF">O3M35_007239</name>
</gene>
<keyword evidence="3" id="KW-1185">Reference proteome</keyword>
<protein>
    <submittedName>
        <fullName evidence="2">Uncharacterized protein</fullName>
    </submittedName>
</protein>
<feature type="transmembrane region" description="Helical" evidence="1">
    <location>
        <begin position="73"/>
        <end position="92"/>
    </location>
</feature>
<dbReference type="AlphaFoldDB" id="A0AAW1D8N5"/>
<organism evidence="2 3">
    <name type="scientific">Rhynocoris fuscipes</name>
    <dbReference type="NCBI Taxonomy" id="488301"/>
    <lineage>
        <taxon>Eukaryota</taxon>
        <taxon>Metazoa</taxon>
        <taxon>Ecdysozoa</taxon>
        <taxon>Arthropoda</taxon>
        <taxon>Hexapoda</taxon>
        <taxon>Insecta</taxon>
        <taxon>Pterygota</taxon>
        <taxon>Neoptera</taxon>
        <taxon>Paraneoptera</taxon>
        <taxon>Hemiptera</taxon>
        <taxon>Heteroptera</taxon>
        <taxon>Panheteroptera</taxon>
        <taxon>Cimicomorpha</taxon>
        <taxon>Reduviidae</taxon>
        <taxon>Harpactorinae</taxon>
        <taxon>Harpactorini</taxon>
        <taxon>Rhynocoris</taxon>
    </lineage>
</organism>
<evidence type="ECO:0000313" key="2">
    <source>
        <dbReference type="EMBL" id="KAK9507366.1"/>
    </source>
</evidence>
<sequence length="101" mass="11807">MCYEEVYTVDDEGTARYADIIAFKRNSKDTYIIDQTVSYEGNDINQAEAVHKEKCAMFEKCIKFYKKKYREQFGSEIIVFMGFGLVLEAQLLGGNMNFWTR</sequence>
<dbReference type="Proteomes" id="UP001461498">
    <property type="component" value="Unassembled WGS sequence"/>
</dbReference>
<keyword evidence="1" id="KW-0812">Transmembrane</keyword>